<accession>A0ABR9JGD0</accession>
<dbReference type="EMBL" id="JADBED010000001">
    <property type="protein sequence ID" value="MBE1524986.1"/>
    <property type="molecule type" value="Genomic_DNA"/>
</dbReference>
<proteinExistence type="predicted"/>
<sequence>MGQDQSIVDGVHPGKMLDSPYGGHALDVPLDLAREDHDVVAYFDLHSIGHIDRAAQCVGHTLGDISLCRGLVCCRVQGEIVDNGRDPFDTTRSSFRSEHCGVLSDFPGEGDHAVVNPDSDPGALDLGERCDLGLNLGSNQVVGAA</sequence>
<evidence type="ECO:0000313" key="1">
    <source>
        <dbReference type="EMBL" id="MBE1524986.1"/>
    </source>
</evidence>
<name>A0ABR9JGD0_9MICC</name>
<gene>
    <name evidence="1" type="ORF">H4W27_002104</name>
</gene>
<keyword evidence="2" id="KW-1185">Reference proteome</keyword>
<organism evidence="1 2">
    <name type="scientific">Nesterenkonia lutea</name>
    <dbReference type="NCBI Taxonomy" id="272919"/>
    <lineage>
        <taxon>Bacteria</taxon>
        <taxon>Bacillati</taxon>
        <taxon>Actinomycetota</taxon>
        <taxon>Actinomycetes</taxon>
        <taxon>Micrococcales</taxon>
        <taxon>Micrococcaceae</taxon>
        <taxon>Nesterenkonia</taxon>
    </lineage>
</organism>
<dbReference type="Proteomes" id="UP000643525">
    <property type="component" value="Unassembled WGS sequence"/>
</dbReference>
<comment type="caution">
    <text evidence="1">The sequence shown here is derived from an EMBL/GenBank/DDBJ whole genome shotgun (WGS) entry which is preliminary data.</text>
</comment>
<protein>
    <submittedName>
        <fullName evidence="1">Uncharacterized protein</fullName>
    </submittedName>
</protein>
<evidence type="ECO:0000313" key="2">
    <source>
        <dbReference type="Proteomes" id="UP000643525"/>
    </source>
</evidence>
<reference evidence="1 2" key="1">
    <citation type="submission" date="2020-10" db="EMBL/GenBank/DDBJ databases">
        <title>Sequencing the genomes of 1000 actinobacteria strains.</title>
        <authorList>
            <person name="Klenk H.-P."/>
        </authorList>
    </citation>
    <scope>NUCLEOTIDE SEQUENCE [LARGE SCALE GENOMIC DNA]</scope>
    <source>
        <strain evidence="1 2">DSM 15666</strain>
    </source>
</reference>